<dbReference type="Proteomes" id="UP000646548">
    <property type="component" value="Unassembled WGS sequence"/>
</dbReference>
<accession>A0A834F566</accession>
<reference evidence="3" key="1">
    <citation type="journal article" name="BMC Genomics">
        <title>Long-read sequencing and de novo genome assembly of marine medaka (Oryzias melastigma).</title>
        <authorList>
            <person name="Liang P."/>
            <person name="Saqib H.S.A."/>
            <person name="Ni X."/>
            <person name="Shen Y."/>
        </authorList>
    </citation>
    <scope>NUCLEOTIDE SEQUENCE</scope>
    <source>
        <strain evidence="3">Bigg-433</strain>
    </source>
</reference>
<evidence type="ECO:0000313" key="3">
    <source>
        <dbReference type="EMBL" id="KAF6721619.1"/>
    </source>
</evidence>
<feature type="region of interest" description="Disordered" evidence="1">
    <location>
        <begin position="341"/>
        <end position="390"/>
    </location>
</feature>
<dbReference type="EMBL" id="WKFB01000485">
    <property type="protein sequence ID" value="KAF6721619.1"/>
    <property type="molecule type" value="Genomic_DNA"/>
</dbReference>
<comment type="caution">
    <text evidence="3">The sequence shown here is derived from an EMBL/GenBank/DDBJ whole genome shotgun (WGS) entry which is preliminary data.</text>
</comment>
<feature type="region of interest" description="Disordered" evidence="1">
    <location>
        <begin position="1"/>
        <end position="34"/>
    </location>
</feature>
<feature type="compositionally biased region" description="Low complexity" evidence="1">
    <location>
        <begin position="344"/>
        <end position="390"/>
    </location>
</feature>
<feature type="region of interest" description="Disordered" evidence="1">
    <location>
        <begin position="246"/>
        <end position="273"/>
    </location>
</feature>
<sequence length="390" mass="44343">APEEQAKVLDPPDIHTPPPPPQAEAAVVPDGDGTLPPLLLLGDLTLLHHCQRRHVTRSNHYISGGEQQQEQEITPPSPSSGNAKGRGRKGKEKGAAAAKPKKDWSIEEKVEEEILKWLQANPYLWMRSKKGYKRKKAAWEMKAAELGISEGHLECWWKGVKDWHVKLIKKRSDQATKIHTERENWVLKNVAFYKSSIPKKGGDPQVPLARQPSQSSQASATVSKPPDSDQKLEASGSNVLEELEAAAMPSTQTSSRQCSHSDRHDKRKREEQCLEEEDTWMALLRSTMKANQTLLEKLLEERPVHTEREAFIRFVSDTLRTVPEEDYAEMKNLILDIVSHRRQQPAQSSQPQPSTSWSRPELQPSSQHFNQNFQQQQHYFQPQSTQYTQS</sequence>
<evidence type="ECO:0000313" key="4">
    <source>
        <dbReference type="Proteomes" id="UP000646548"/>
    </source>
</evidence>
<dbReference type="InterPro" id="IPR006578">
    <property type="entry name" value="MADF-dom"/>
</dbReference>
<organism evidence="3 4">
    <name type="scientific">Oryzias melastigma</name>
    <name type="common">Marine medaka</name>
    <dbReference type="NCBI Taxonomy" id="30732"/>
    <lineage>
        <taxon>Eukaryota</taxon>
        <taxon>Metazoa</taxon>
        <taxon>Chordata</taxon>
        <taxon>Craniata</taxon>
        <taxon>Vertebrata</taxon>
        <taxon>Euteleostomi</taxon>
        <taxon>Actinopterygii</taxon>
        <taxon>Neopterygii</taxon>
        <taxon>Teleostei</taxon>
        <taxon>Neoteleostei</taxon>
        <taxon>Acanthomorphata</taxon>
        <taxon>Ovalentaria</taxon>
        <taxon>Atherinomorphae</taxon>
        <taxon>Beloniformes</taxon>
        <taxon>Adrianichthyidae</taxon>
        <taxon>Oryziinae</taxon>
        <taxon>Oryzias</taxon>
    </lineage>
</organism>
<feature type="compositionally biased region" description="Basic and acidic residues" evidence="1">
    <location>
        <begin position="259"/>
        <end position="272"/>
    </location>
</feature>
<feature type="region of interest" description="Disordered" evidence="1">
    <location>
        <begin position="63"/>
        <end position="103"/>
    </location>
</feature>
<dbReference type="AlphaFoldDB" id="A0A834F566"/>
<feature type="compositionally biased region" description="Polar residues" evidence="1">
    <location>
        <begin position="249"/>
        <end position="258"/>
    </location>
</feature>
<evidence type="ECO:0000259" key="2">
    <source>
        <dbReference type="PROSITE" id="PS51029"/>
    </source>
</evidence>
<feature type="non-terminal residue" evidence="3">
    <location>
        <position position="390"/>
    </location>
</feature>
<proteinExistence type="predicted"/>
<feature type="region of interest" description="Disordered" evidence="1">
    <location>
        <begin position="198"/>
        <end position="233"/>
    </location>
</feature>
<feature type="compositionally biased region" description="Basic and acidic residues" evidence="1">
    <location>
        <begin position="1"/>
        <end position="13"/>
    </location>
</feature>
<evidence type="ECO:0000256" key="1">
    <source>
        <dbReference type="SAM" id="MobiDB-lite"/>
    </source>
</evidence>
<gene>
    <name evidence="3" type="ORF">FQA47_024705</name>
</gene>
<feature type="domain" description="MADF" evidence="2">
    <location>
        <begin position="113"/>
        <end position="198"/>
    </location>
</feature>
<name>A0A834F566_ORYME</name>
<dbReference type="PROSITE" id="PS51029">
    <property type="entry name" value="MADF"/>
    <property type="match status" value="1"/>
</dbReference>
<protein>
    <recommendedName>
        <fullName evidence="2">MADF domain-containing protein</fullName>
    </recommendedName>
</protein>